<accession>A0A2H0WQZ3</accession>
<dbReference type="Gene3D" id="3.10.560.10">
    <property type="entry name" value="Outer membrane lipoprotein wza domain like"/>
    <property type="match status" value="1"/>
</dbReference>
<dbReference type="SUPFAM" id="SSF47781">
    <property type="entry name" value="RuvA domain 2-like"/>
    <property type="match status" value="1"/>
</dbReference>
<dbReference type="Pfam" id="PF10531">
    <property type="entry name" value="SLBB"/>
    <property type="match status" value="1"/>
</dbReference>
<reference evidence="3" key="1">
    <citation type="submission" date="2017-09" db="EMBL/GenBank/DDBJ databases">
        <title>Depth-based differentiation of microbial function through sediment-hosted aquifers and enrichment of novel symbionts in the deep terrestrial subsurface.</title>
        <authorList>
            <person name="Probst A.J."/>
            <person name="Ladd B."/>
            <person name="Jarett J.K."/>
            <person name="Geller-Mcgrath D.E."/>
            <person name="Sieber C.M.K."/>
            <person name="Emerson J.B."/>
            <person name="Anantharaman K."/>
            <person name="Thomas B.C."/>
            <person name="Malmstrom R."/>
            <person name="Stieglmeier M."/>
            <person name="Klingl A."/>
            <person name="Woyke T."/>
            <person name="Ryan C.M."/>
            <person name="Banfield J.F."/>
        </authorList>
    </citation>
    <scope>NUCLEOTIDE SEQUENCE [LARGE SCALE GENOMIC DNA]</scope>
</reference>
<dbReference type="Gene3D" id="1.10.150.310">
    <property type="entry name" value="Tex RuvX-like domain-like"/>
    <property type="match status" value="1"/>
</dbReference>
<comment type="caution">
    <text evidence="2">The sequence shown here is derived from an EMBL/GenBank/DDBJ whole genome shotgun (WGS) entry which is preliminary data.</text>
</comment>
<dbReference type="InterPro" id="IPR004509">
    <property type="entry name" value="Competence_ComEA_HhH"/>
</dbReference>
<protein>
    <submittedName>
        <fullName evidence="2">Competence protein ComEA</fullName>
    </submittedName>
</protein>
<dbReference type="InterPro" id="IPR019554">
    <property type="entry name" value="Soluble_ligand-bd"/>
</dbReference>
<proteinExistence type="predicted"/>
<dbReference type="InterPro" id="IPR010994">
    <property type="entry name" value="RuvA_2-like"/>
</dbReference>
<dbReference type="Pfam" id="PF12836">
    <property type="entry name" value="HHH_3"/>
    <property type="match status" value="1"/>
</dbReference>
<dbReference type="PANTHER" id="PTHR21180:SF32">
    <property type="entry name" value="ENDONUCLEASE_EXONUCLEASE_PHOSPHATASE FAMILY DOMAIN-CONTAINING PROTEIN 1"/>
    <property type="match status" value="1"/>
</dbReference>
<dbReference type="AlphaFoldDB" id="A0A2H0WQZ3"/>
<feature type="domain" description="Helix-hairpin-helix DNA-binding motif class 1" evidence="1">
    <location>
        <begin position="184"/>
        <end position="203"/>
    </location>
</feature>
<dbReference type="GO" id="GO:0015627">
    <property type="term" value="C:type II protein secretion system complex"/>
    <property type="evidence" value="ECO:0007669"/>
    <property type="project" value="TreeGrafter"/>
</dbReference>
<evidence type="ECO:0000313" key="2">
    <source>
        <dbReference type="EMBL" id="PIS15070.1"/>
    </source>
</evidence>
<organism evidence="2 3">
    <name type="scientific">Candidatus Shapirobacteria bacterium CG09_land_8_20_14_0_10_38_17</name>
    <dbReference type="NCBI Taxonomy" id="1974884"/>
    <lineage>
        <taxon>Bacteria</taxon>
        <taxon>Candidatus Shapironibacteriota</taxon>
    </lineage>
</organism>
<evidence type="ECO:0000259" key="1">
    <source>
        <dbReference type="SMART" id="SM00278"/>
    </source>
</evidence>
<dbReference type="NCBIfam" id="TIGR00426">
    <property type="entry name" value="competence protein ComEA helix-hairpin-helix repeat region"/>
    <property type="match status" value="1"/>
</dbReference>
<evidence type="ECO:0000313" key="3">
    <source>
        <dbReference type="Proteomes" id="UP000231282"/>
    </source>
</evidence>
<dbReference type="Proteomes" id="UP000231282">
    <property type="component" value="Unassembled WGS sequence"/>
</dbReference>
<name>A0A2H0WQZ3_9BACT</name>
<dbReference type="InterPro" id="IPR051675">
    <property type="entry name" value="Endo/Exo/Phosphatase_dom_1"/>
</dbReference>
<gene>
    <name evidence="2" type="ORF">COT63_01905</name>
</gene>
<dbReference type="SMART" id="SM00278">
    <property type="entry name" value="HhH1"/>
    <property type="match status" value="2"/>
</dbReference>
<dbReference type="EMBL" id="PEZH01000037">
    <property type="protein sequence ID" value="PIS15070.1"/>
    <property type="molecule type" value="Genomic_DNA"/>
</dbReference>
<dbReference type="InterPro" id="IPR003583">
    <property type="entry name" value="Hlx-hairpin-Hlx_DNA-bd_motif"/>
</dbReference>
<dbReference type="PANTHER" id="PTHR21180">
    <property type="entry name" value="ENDONUCLEASE/EXONUCLEASE/PHOSPHATASE FAMILY DOMAIN-CONTAINING PROTEIN 1"/>
    <property type="match status" value="1"/>
</dbReference>
<sequence>MKESILESVEKVDGEEGFGFGDGLKEKGEGIDEKSFWEFLKDNVIEWVMVSIGITLILIGLAQHFHWLEDDINGVSIIRADKGSATISSEAKEGIVVDVAGAVVKPGVYQLDSGSRVNDLLIACGGLTQWASRRFIEKDLNRARLMSDGEKIYIPYIGEETAIAVSSVQSDSSTKININKAAIGELESLPGIGFAYASAIIEYRQDKGNFSSVEEIKNVPGIGEKTFEKIKNSIIIN</sequence>
<dbReference type="GO" id="GO:0006281">
    <property type="term" value="P:DNA repair"/>
    <property type="evidence" value="ECO:0007669"/>
    <property type="project" value="InterPro"/>
</dbReference>
<dbReference type="GO" id="GO:0015628">
    <property type="term" value="P:protein secretion by the type II secretion system"/>
    <property type="evidence" value="ECO:0007669"/>
    <property type="project" value="TreeGrafter"/>
</dbReference>
<feature type="domain" description="Helix-hairpin-helix DNA-binding motif class 1" evidence="1">
    <location>
        <begin position="214"/>
        <end position="233"/>
    </location>
</feature>
<dbReference type="GO" id="GO:0003677">
    <property type="term" value="F:DNA binding"/>
    <property type="evidence" value="ECO:0007669"/>
    <property type="project" value="InterPro"/>
</dbReference>